<feature type="transmembrane region" description="Helical" evidence="6">
    <location>
        <begin position="80"/>
        <end position="101"/>
    </location>
</feature>
<comment type="subcellular location">
    <subcellularLocation>
        <location evidence="1">Cell membrane</location>
        <topology evidence="1">Multi-pass membrane protein</topology>
    </subcellularLocation>
</comment>
<evidence type="ECO:0000256" key="4">
    <source>
        <dbReference type="ARBA" id="ARBA00022989"/>
    </source>
</evidence>
<feature type="transmembrane region" description="Helical" evidence="6">
    <location>
        <begin position="279"/>
        <end position="305"/>
    </location>
</feature>
<dbReference type="GO" id="GO:0015658">
    <property type="term" value="F:branched-chain amino acid transmembrane transporter activity"/>
    <property type="evidence" value="ECO:0007669"/>
    <property type="project" value="InterPro"/>
</dbReference>
<protein>
    <submittedName>
        <fullName evidence="7">Branched-chain amino acid transport system permease protein</fullName>
    </submittedName>
</protein>
<dbReference type="Pfam" id="PF02653">
    <property type="entry name" value="BPD_transp_2"/>
    <property type="match status" value="1"/>
</dbReference>
<dbReference type="InterPro" id="IPR043428">
    <property type="entry name" value="LivM-like"/>
</dbReference>
<dbReference type="CDD" id="cd06581">
    <property type="entry name" value="TM_PBP1_LivM_like"/>
    <property type="match status" value="1"/>
</dbReference>
<evidence type="ECO:0000256" key="3">
    <source>
        <dbReference type="ARBA" id="ARBA00022692"/>
    </source>
</evidence>
<keyword evidence="4 6" id="KW-1133">Transmembrane helix</keyword>
<keyword evidence="5 6" id="KW-0472">Membrane</keyword>
<dbReference type="PANTHER" id="PTHR30482:SF17">
    <property type="entry name" value="ABC TRANSPORTER ATP-BINDING PROTEIN"/>
    <property type="match status" value="1"/>
</dbReference>
<feature type="transmembrane region" description="Helical" evidence="6">
    <location>
        <begin position="155"/>
        <end position="175"/>
    </location>
</feature>
<evidence type="ECO:0000313" key="8">
    <source>
        <dbReference type="Proteomes" id="UP000717624"/>
    </source>
</evidence>
<proteinExistence type="predicted"/>
<keyword evidence="3 6" id="KW-0812">Transmembrane</keyword>
<dbReference type="GO" id="GO:0005886">
    <property type="term" value="C:plasma membrane"/>
    <property type="evidence" value="ECO:0007669"/>
    <property type="project" value="UniProtKB-SubCell"/>
</dbReference>
<dbReference type="AlphaFoldDB" id="A0A938XRK6"/>
<gene>
    <name evidence="7" type="ORF">JOD01_000554</name>
</gene>
<dbReference type="PANTHER" id="PTHR30482">
    <property type="entry name" value="HIGH-AFFINITY BRANCHED-CHAIN AMINO ACID TRANSPORT SYSTEM PERMEASE"/>
    <property type="match status" value="1"/>
</dbReference>
<evidence type="ECO:0000313" key="7">
    <source>
        <dbReference type="EMBL" id="MBM7588968.1"/>
    </source>
</evidence>
<dbReference type="Proteomes" id="UP000717624">
    <property type="component" value="Unassembled WGS sequence"/>
</dbReference>
<sequence length="333" mass="35823">MKASAYGKHIGCIALFLLCPFILTSYGVKLASEVLIMAIFVMSLGLIIGFAGLVSLGHAAFFGLGAYAVALLGNHWENTYLLLISALVISGLAAFLSGLLFIRSSGAYFLMITLAFGQMIYAIVYKLEDLTGGADGMAVVASPNLGAGPIDSRLGFFYLTAVAFLISYYFLRLLIASPFGKSVRGIKENESRMTALGYQTRTYKLAVYTISGMLAGVAGALYAYFNQYVSPDLLYWMFSGQALIMVIVGGVGTLVGPAIGAGFFVVLQNYISSFTDRWPLIMGLIFVLIVLFGKGGIMQIAALLWQRFRPQRNSKPAQQAMAKEGNGIESVKS</sequence>
<reference evidence="7" key="1">
    <citation type="submission" date="2021-01" db="EMBL/GenBank/DDBJ databases">
        <title>Genomic Encyclopedia of Type Strains, Phase IV (KMG-IV): sequencing the most valuable type-strain genomes for metagenomic binning, comparative biology and taxonomic classification.</title>
        <authorList>
            <person name="Goeker M."/>
        </authorList>
    </citation>
    <scope>NUCLEOTIDE SEQUENCE</scope>
    <source>
        <strain evidence="7">DSM 25523</strain>
    </source>
</reference>
<keyword evidence="2" id="KW-1003">Cell membrane</keyword>
<dbReference type="InterPro" id="IPR001851">
    <property type="entry name" value="ABC_transp_permease"/>
</dbReference>
<comment type="caution">
    <text evidence="7">The sequence shown here is derived from an EMBL/GenBank/DDBJ whole genome shotgun (WGS) entry which is preliminary data.</text>
</comment>
<organism evidence="7 8">
    <name type="scientific">Brevibacillus fulvus</name>
    <dbReference type="NCBI Taxonomy" id="1125967"/>
    <lineage>
        <taxon>Bacteria</taxon>
        <taxon>Bacillati</taxon>
        <taxon>Bacillota</taxon>
        <taxon>Bacilli</taxon>
        <taxon>Bacillales</taxon>
        <taxon>Paenibacillaceae</taxon>
        <taxon>Brevibacillus</taxon>
    </lineage>
</organism>
<feature type="transmembrane region" description="Helical" evidence="6">
    <location>
        <begin position="108"/>
        <end position="127"/>
    </location>
</feature>
<accession>A0A938XRK6</accession>
<evidence type="ECO:0000256" key="2">
    <source>
        <dbReference type="ARBA" id="ARBA00022475"/>
    </source>
</evidence>
<keyword evidence="8" id="KW-1185">Reference proteome</keyword>
<dbReference type="EMBL" id="JAFBEB010000001">
    <property type="protein sequence ID" value="MBM7588968.1"/>
    <property type="molecule type" value="Genomic_DNA"/>
</dbReference>
<dbReference type="RefSeq" id="WP_204516674.1">
    <property type="nucleotide sequence ID" value="NZ_BAABIN010000009.1"/>
</dbReference>
<feature type="transmembrane region" description="Helical" evidence="6">
    <location>
        <begin position="244"/>
        <end position="267"/>
    </location>
</feature>
<feature type="transmembrane region" description="Helical" evidence="6">
    <location>
        <begin position="6"/>
        <end position="28"/>
    </location>
</feature>
<evidence type="ECO:0000256" key="1">
    <source>
        <dbReference type="ARBA" id="ARBA00004651"/>
    </source>
</evidence>
<feature type="transmembrane region" description="Helical" evidence="6">
    <location>
        <begin position="205"/>
        <end position="224"/>
    </location>
</feature>
<evidence type="ECO:0000256" key="6">
    <source>
        <dbReference type="SAM" id="Phobius"/>
    </source>
</evidence>
<name>A0A938XRK6_9BACL</name>
<evidence type="ECO:0000256" key="5">
    <source>
        <dbReference type="ARBA" id="ARBA00023136"/>
    </source>
</evidence>
<feature type="transmembrane region" description="Helical" evidence="6">
    <location>
        <begin position="35"/>
        <end position="68"/>
    </location>
</feature>